<gene>
    <name evidence="1" type="ORF">ODALV1_LOCUS666</name>
</gene>
<organism evidence="1 2">
    <name type="scientific">Orchesella dallaii</name>
    <dbReference type="NCBI Taxonomy" id="48710"/>
    <lineage>
        <taxon>Eukaryota</taxon>
        <taxon>Metazoa</taxon>
        <taxon>Ecdysozoa</taxon>
        <taxon>Arthropoda</taxon>
        <taxon>Hexapoda</taxon>
        <taxon>Collembola</taxon>
        <taxon>Entomobryomorpha</taxon>
        <taxon>Entomobryoidea</taxon>
        <taxon>Orchesellidae</taxon>
        <taxon>Orchesellinae</taxon>
        <taxon>Orchesella</taxon>
    </lineage>
</organism>
<accession>A0ABP1PMB5</accession>
<reference evidence="1 2" key="1">
    <citation type="submission" date="2024-08" db="EMBL/GenBank/DDBJ databases">
        <authorList>
            <person name="Cucini C."/>
            <person name="Frati F."/>
        </authorList>
    </citation>
    <scope>NUCLEOTIDE SEQUENCE [LARGE SCALE GENOMIC DNA]</scope>
</reference>
<dbReference type="EMBL" id="CAXLJM020000004">
    <property type="protein sequence ID" value="CAL8069234.1"/>
    <property type="molecule type" value="Genomic_DNA"/>
</dbReference>
<comment type="caution">
    <text evidence="1">The sequence shown here is derived from an EMBL/GenBank/DDBJ whole genome shotgun (WGS) entry which is preliminary data.</text>
</comment>
<name>A0ABP1PMB5_9HEXA</name>
<evidence type="ECO:0000313" key="2">
    <source>
        <dbReference type="Proteomes" id="UP001642540"/>
    </source>
</evidence>
<keyword evidence="2" id="KW-1185">Reference proteome</keyword>
<dbReference type="Proteomes" id="UP001642540">
    <property type="component" value="Unassembled WGS sequence"/>
</dbReference>
<sequence length="237" mass="27011">MAYTQLSLDTFICVIGITIFVTCQFDVHCSIFKGRISENCPPPLEQIDPSNSSFIYPRPDVMLEGKYSGHEDIYGEKCFWIYLRGVVQHFTVHLSIMRKHNPFCSNLTVNGVELIAYGYIKQNERHLRIPVGMWDRLYQDGTSCFLTGSVNLSPNHIKIPGAPKLHSHPECHKTPGPLNTIESNSYRMVKHHGNDGTPLSLPDSVGVIACAKWLYDPKDLLYPYEMWKAKKLHLDFV</sequence>
<proteinExistence type="predicted"/>
<protein>
    <submittedName>
        <fullName evidence="1">Uncharacterized protein</fullName>
    </submittedName>
</protein>
<evidence type="ECO:0000313" key="1">
    <source>
        <dbReference type="EMBL" id="CAL8069234.1"/>
    </source>
</evidence>